<keyword evidence="2" id="KW-0813">Transport</keyword>
<dbReference type="SUPFAM" id="SSF53822">
    <property type="entry name" value="Periplasmic binding protein-like I"/>
    <property type="match status" value="1"/>
</dbReference>
<evidence type="ECO:0000256" key="1">
    <source>
        <dbReference type="ARBA" id="ARBA00010062"/>
    </source>
</evidence>
<feature type="chain" id="PRO_5043560428" evidence="5">
    <location>
        <begin position="25"/>
        <end position="379"/>
    </location>
</feature>
<dbReference type="PANTHER" id="PTHR30483">
    <property type="entry name" value="LEUCINE-SPECIFIC-BINDING PROTEIN"/>
    <property type="match status" value="1"/>
</dbReference>
<organism evidence="7">
    <name type="scientific">Mesorhizobium sp. WSM2240</name>
    <dbReference type="NCBI Taxonomy" id="3228851"/>
    <lineage>
        <taxon>Bacteria</taxon>
        <taxon>Pseudomonadati</taxon>
        <taxon>Pseudomonadota</taxon>
        <taxon>Alphaproteobacteria</taxon>
        <taxon>Hyphomicrobiales</taxon>
        <taxon>Phyllobacteriaceae</taxon>
        <taxon>Mesorhizobium</taxon>
    </lineage>
</organism>
<keyword evidence="4" id="KW-0029">Amino-acid transport</keyword>
<name>A0AAU8CQJ3_9HYPH</name>
<dbReference type="InterPro" id="IPR000709">
    <property type="entry name" value="Leu_Ile_Val-bd"/>
</dbReference>
<dbReference type="PANTHER" id="PTHR30483:SF6">
    <property type="entry name" value="PERIPLASMIC BINDING PROTEIN OF ABC TRANSPORTER FOR NATURAL AMINO ACIDS"/>
    <property type="match status" value="1"/>
</dbReference>
<dbReference type="Gene3D" id="3.40.50.2300">
    <property type="match status" value="2"/>
</dbReference>
<evidence type="ECO:0000256" key="2">
    <source>
        <dbReference type="ARBA" id="ARBA00022448"/>
    </source>
</evidence>
<evidence type="ECO:0000256" key="3">
    <source>
        <dbReference type="ARBA" id="ARBA00022729"/>
    </source>
</evidence>
<dbReference type="GO" id="GO:0006865">
    <property type="term" value="P:amino acid transport"/>
    <property type="evidence" value="ECO:0007669"/>
    <property type="project" value="UniProtKB-KW"/>
</dbReference>
<dbReference type="InterPro" id="IPR028081">
    <property type="entry name" value="Leu-bd"/>
</dbReference>
<dbReference type="PRINTS" id="PR00337">
    <property type="entry name" value="LEUILEVALBP"/>
</dbReference>
<gene>
    <name evidence="7" type="ORF">ABVK50_00380</name>
</gene>
<protein>
    <submittedName>
        <fullName evidence="7">ABC transporter substrate-binding protein</fullName>
    </submittedName>
</protein>
<evidence type="ECO:0000256" key="5">
    <source>
        <dbReference type="SAM" id="SignalP"/>
    </source>
</evidence>
<keyword evidence="3 5" id="KW-0732">Signal</keyword>
<feature type="signal peptide" evidence="5">
    <location>
        <begin position="1"/>
        <end position="24"/>
    </location>
</feature>
<dbReference type="EMBL" id="CP159253">
    <property type="protein sequence ID" value="XCG49137.1"/>
    <property type="molecule type" value="Genomic_DNA"/>
</dbReference>
<proteinExistence type="inferred from homology"/>
<evidence type="ECO:0000313" key="7">
    <source>
        <dbReference type="EMBL" id="XCG49137.1"/>
    </source>
</evidence>
<evidence type="ECO:0000256" key="4">
    <source>
        <dbReference type="ARBA" id="ARBA00022970"/>
    </source>
</evidence>
<dbReference type="InterPro" id="IPR051010">
    <property type="entry name" value="BCAA_transport"/>
</dbReference>
<evidence type="ECO:0000259" key="6">
    <source>
        <dbReference type="Pfam" id="PF13458"/>
    </source>
</evidence>
<sequence>MNRRSILGIATALMVGAVMPAAYAQETVKIANISELSGPGATSGVNWRDGAAMAIEEINAAGGILGKQVELTQYDSQSDAQTSRAMVQKAIDDGAFALLGTVYSGSTIVNMLVAQQAGIPQMTGSEAPKITALGNPYIFRTSFGAQKSMPKIAAYLKDEMKVSKVAIAWVNSEFGKGGHDAFVAQMEEKGIEVVADVPSENAQADFASDVVKLKGSGAEAIFVYLTEEESARFLREAKKQGVSVPLVGETTLIGQKVIDLAGDASDGTLGHVSLTPDAPIPAVQEMAKKFEEKYKYRADHNAIKGYIGAYAIKYATELVGELDSQKVADKLHGLTLKAAEHPGVLMDITWDDTGEVSRESFLVEVTGGKQTIKATLPAN</sequence>
<dbReference type="InterPro" id="IPR028082">
    <property type="entry name" value="Peripla_BP_I"/>
</dbReference>
<comment type="similarity">
    <text evidence="1">Belongs to the leucine-binding protein family.</text>
</comment>
<accession>A0AAU8CQJ3</accession>
<dbReference type="RefSeq" id="WP_353643331.1">
    <property type="nucleotide sequence ID" value="NZ_CP159253.1"/>
</dbReference>
<feature type="domain" description="Leucine-binding protein" evidence="6">
    <location>
        <begin position="27"/>
        <end position="368"/>
    </location>
</feature>
<dbReference type="AlphaFoldDB" id="A0AAU8CQJ3"/>
<dbReference type="Pfam" id="PF13458">
    <property type="entry name" value="Peripla_BP_6"/>
    <property type="match status" value="1"/>
</dbReference>
<reference evidence="7" key="1">
    <citation type="submission" date="2024-06" db="EMBL/GenBank/DDBJ databases">
        <title>Mesorhizobium karijinii sp. nov., a symbiont of the iconic Swainsona formosa from arid Australia.</title>
        <authorList>
            <person name="Hill Y.J."/>
            <person name="Watkin E.L.J."/>
            <person name="O'Hara G.W."/>
            <person name="Terpolilli J."/>
            <person name="Tye M.L."/>
            <person name="Kohlmeier M.G."/>
        </authorList>
    </citation>
    <scope>NUCLEOTIDE SEQUENCE</scope>
    <source>
        <strain evidence="7">WSM2240</strain>
    </source>
</reference>